<evidence type="ECO:0000313" key="8">
    <source>
        <dbReference type="Proteomes" id="UP000030764"/>
    </source>
</evidence>
<evidence type="ECO:0000256" key="3">
    <source>
        <dbReference type="ARBA" id="ARBA00022989"/>
    </source>
</evidence>
<evidence type="ECO:0000313" key="6">
    <source>
        <dbReference type="EMBL" id="KFD52651.1"/>
    </source>
</evidence>
<evidence type="ECO:0000313" key="7">
    <source>
        <dbReference type="EMBL" id="KFD63842.1"/>
    </source>
</evidence>
<dbReference type="InterPro" id="IPR036259">
    <property type="entry name" value="MFS_trans_sf"/>
</dbReference>
<dbReference type="PANTHER" id="PTHR23507">
    <property type="entry name" value="ZGC:174356"/>
    <property type="match status" value="1"/>
</dbReference>
<dbReference type="Gene3D" id="1.20.1250.20">
    <property type="entry name" value="MFS general substrate transporter like domains"/>
    <property type="match status" value="1"/>
</dbReference>
<dbReference type="EMBL" id="KL363225">
    <property type="protein sequence ID" value="KFD52651.1"/>
    <property type="molecule type" value="Genomic_DNA"/>
</dbReference>
<keyword evidence="2 5" id="KW-0812">Transmembrane</keyword>
<feature type="transmembrane region" description="Helical" evidence="5">
    <location>
        <begin position="172"/>
        <end position="195"/>
    </location>
</feature>
<feature type="transmembrane region" description="Helical" evidence="5">
    <location>
        <begin position="83"/>
        <end position="103"/>
    </location>
</feature>
<evidence type="ECO:0000256" key="1">
    <source>
        <dbReference type="ARBA" id="ARBA00004141"/>
    </source>
</evidence>
<feature type="transmembrane region" description="Helical" evidence="5">
    <location>
        <begin position="109"/>
        <end position="131"/>
    </location>
</feature>
<keyword evidence="8" id="KW-1185">Reference proteome</keyword>
<dbReference type="SUPFAM" id="SSF103473">
    <property type="entry name" value="MFS general substrate transporter"/>
    <property type="match status" value="1"/>
</dbReference>
<reference evidence="6 8" key="1">
    <citation type="journal article" date="2014" name="Nat. Genet.">
        <title>Genome and transcriptome of the porcine whipworm Trichuris suis.</title>
        <authorList>
            <person name="Jex A.R."/>
            <person name="Nejsum P."/>
            <person name="Schwarz E.M."/>
            <person name="Hu L."/>
            <person name="Young N.D."/>
            <person name="Hall R.S."/>
            <person name="Korhonen P.K."/>
            <person name="Liao S."/>
            <person name="Thamsborg S."/>
            <person name="Xia J."/>
            <person name="Xu P."/>
            <person name="Wang S."/>
            <person name="Scheerlinck J.P."/>
            <person name="Hofmann A."/>
            <person name="Sternberg P.W."/>
            <person name="Wang J."/>
            <person name="Gasser R.B."/>
        </authorList>
    </citation>
    <scope>NUCLEOTIDE SEQUENCE [LARGE SCALE GENOMIC DNA]</scope>
    <source>
        <strain evidence="7">DCEP-RM93F</strain>
        <strain evidence="6">DCEP-RM93M</strain>
    </source>
</reference>
<evidence type="ECO:0000256" key="2">
    <source>
        <dbReference type="ARBA" id="ARBA00022692"/>
    </source>
</evidence>
<keyword evidence="3 5" id="KW-1133">Transmembrane helix</keyword>
<dbReference type="AlphaFoldDB" id="A0A085M605"/>
<dbReference type="GO" id="GO:0016020">
    <property type="term" value="C:membrane"/>
    <property type="evidence" value="ECO:0007669"/>
    <property type="project" value="UniProtKB-SubCell"/>
</dbReference>
<dbReference type="Proteomes" id="UP000030764">
    <property type="component" value="Unassembled WGS sequence"/>
</dbReference>
<sequence length="220" mass="24677">MVYGFTGTMVHSERYLNFYSNQLMNVEVGIITGMPGLQLLFLKLPPLNFSDEKYAQMLVVHTGTSIISCTFVPILLKRLNFNDITLVLLSIVISISRMIVFAISIHPIMIYLSSVLGGIAAVYFPAFRSFLPHMVDQNERARLFTAMAVLEQVAPLLSSFVFNYLFAVVVSYFPGTVFLISAAIQFILFCSMAWIRKQLLDSSDAQRCIVNDDDIVSYAS</sequence>
<evidence type="ECO:0000256" key="5">
    <source>
        <dbReference type="SAM" id="Phobius"/>
    </source>
</evidence>
<gene>
    <name evidence="6" type="ORF">M513_06498</name>
    <name evidence="7" type="ORF">M514_06498</name>
</gene>
<dbReference type="Proteomes" id="UP000030758">
    <property type="component" value="Unassembled WGS sequence"/>
</dbReference>
<keyword evidence="4 5" id="KW-0472">Membrane</keyword>
<feature type="transmembrane region" description="Helical" evidence="5">
    <location>
        <begin position="143"/>
        <end position="166"/>
    </location>
</feature>
<dbReference type="EMBL" id="KL367565">
    <property type="protein sequence ID" value="KFD63842.1"/>
    <property type="molecule type" value="Genomic_DNA"/>
</dbReference>
<name>A0A085M605_9BILA</name>
<feature type="transmembrane region" description="Helical" evidence="5">
    <location>
        <begin position="23"/>
        <end position="42"/>
    </location>
</feature>
<dbReference type="PANTHER" id="PTHR23507:SF1">
    <property type="entry name" value="FI18259P1-RELATED"/>
    <property type="match status" value="1"/>
</dbReference>
<proteinExistence type="predicted"/>
<evidence type="ECO:0000256" key="4">
    <source>
        <dbReference type="ARBA" id="ARBA00023136"/>
    </source>
</evidence>
<feature type="transmembrane region" description="Helical" evidence="5">
    <location>
        <begin position="54"/>
        <end position="76"/>
    </location>
</feature>
<protein>
    <recommendedName>
        <fullName evidence="9">Major facilitator superfamily (MFS) profile domain-containing protein</fullName>
    </recommendedName>
</protein>
<dbReference type="GO" id="GO:0022857">
    <property type="term" value="F:transmembrane transporter activity"/>
    <property type="evidence" value="ECO:0007669"/>
    <property type="project" value="TreeGrafter"/>
</dbReference>
<accession>A0A085M605</accession>
<evidence type="ECO:0008006" key="9">
    <source>
        <dbReference type="Google" id="ProtNLM"/>
    </source>
</evidence>
<comment type="subcellular location">
    <subcellularLocation>
        <location evidence="1">Membrane</location>
        <topology evidence="1">Multi-pass membrane protein</topology>
    </subcellularLocation>
</comment>
<organism evidence="6 8">
    <name type="scientific">Trichuris suis</name>
    <name type="common">pig whipworm</name>
    <dbReference type="NCBI Taxonomy" id="68888"/>
    <lineage>
        <taxon>Eukaryota</taxon>
        <taxon>Metazoa</taxon>
        <taxon>Ecdysozoa</taxon>
        <taxon>Nematoda</taxon>
        <taxon>Enoplea</taxon>
        <taxon>Dorylaimia</taxon>
        <taxon>Trichinellida</taxon>
        <taxon>Trichuridae</taxon>
        <taxon>Trichuris</taxon>
    </lineage>
</organism>